<dbReference type="InterPro" id="IPR052553">
    <property type="entry name" value="CbiG_hydrolase"/>
</dbReference>
<evidence type="ECO:0000259" key="3">
    <source>
        <dbReference type="Pfam" id="PF11761"/>
    </source>
</evidence>
<dbReference type="Gene3D" id="3.30.420.180">
    <property type="entry name" value="CobE/GbiG C-terminal domain"/>
    <property type="match status" value="1"/>
</dbReference>
<dbReference type="Gene3D" id="3.40.50.11220">
    <property type="match status" value="1"/>
</dbReference>
<dbReference type="PANTHER" id="PTHR37477:SF1">
    <property type="entry name" value="COBALT-PRECORRIN-5A HYDROLASE"/>
    <property type="match status" value="1"/>
</dbReference>
<keyword evidence="4" id="KW-0378">Hydrolase</keyword>
<dbReference type="PATRIC" id="fig|1286635.3.peg.3392"/>
<dbReference type="Pfam" id="PF11761">
    <property type="entry name" value="CbiG_mid"/>
    <property type="match status" value="1"/>
</dbReference>
<proteinExistence type="predicted"/>
<dbReference type="EC" id="3.7.1.12" evidence="4"/>
<name>S0G3H3_9BACT</name>
<keyword evidence="5" id="KW-1185">Reference proteome</keyword>
<feature type="domain" description="Cobalamin biosynthesis central region" evidence="3">
    <location>
        <begin position="138"/>
        <end position="219"/>
    </location>
</feature>
<dbReference type="GO" id="GO:0009236">
    <property type="term" value="P:cobalamin biosynthetic process"/>
    <property type="evidence" value="ECO:0007669"/>
    <property type="project" value="InterPro"/>
</dbReference>
<dbReference type="InterPro" id="IPR038029">
    <property type="entry name" value="GbiG_N_sf"/>
</dbReference>
<evidence type="ECO:0000313" key="4">
    <source>
        <dbReference type="EMBL" id="EMS78742.1"/>
    </source>
</evidence>
<dbReference type="OrthoDB" id="9781023at2"/>
<dbReference type="Pfam" id="PF01890">
    <property type="entry name" value="CbiG_C"/>
    <property type="match status" value="1"/>
</dbReference>
<dbReference type="AlphaFoldDB" id="S0G3H3"/>
<sequence length="358" mass="38667">MNTGADMAIWALTPHGVFLSKKLGAHFSGADLFVSERLDVPWCKKTFTRLGDAVADQFHAYGAHIFIMAAGIAVRVIAPHIRKKTTDPAVVVIDDAGRFCISLLSGHLGGANRLSESAARVINAVPVITTATDANDLPSMDMIARDQNLEIENPSAVKTINMMFLKNHPVFMHDPYGLLAGKIPARLIRKSAAENPDAPSIIVDDQTRTTGRHDLVLRPRILFAGIGCNRGTEMSEISGLLKKVCDKHGLSIHSIRAIATIDLKKDEPGILELAQRLCVPLYFYDSDTLNQVSTVSEVSPFAEKYTGAKSVCEAAAILSANPGKLIVTKQKTRQVTIAIARTTISCSSSGSAREIRTI</sequence>
<gene>
    <name evidence="4" type="primary">cbiG</name>
    <name evidence="4" type="ORF">Dpo_7c02180</name>
</gene>
<dbReference type="InterPro" id="IPR021744">
    <property type="entry name" value="CbiG_N"/>
</dbReference>
<evidence type="ECO:0000313" key="5">
    <source>
        <dbReference type="Proteomes" id="UP000014216"/>
    </source>
</evidence>
<evidence type="ECO:0000259" key="2">
    <source>
        <dbReference type="Pfam" id="PF11760"/>
    </source>
</evidence>
<comment type="caution">
    <text evidence="4">The sequence shown here is derived from an EMBL/GenBank/DDBJ whole genome shotgun (WGS) entry which is preliminary data.</text>
</comment>
<protein>
    <submittedName>
        <fullName evidence="4">Cobalt-precorrin 5A hydrolase CbiG</fullName>
        <ecNumber evidence="4">3.7.1.12</ecNumber>
    </submittedName>
</protein>
<dbReference type="SUPFAM" id="SSF159672">
    <property type="entry name" value="CbiG N-terminal domain-like"/>
    <property type="match status" value="1"/>
</dbReference>
<dbReference type="EMBL" id="APJX01000007">
    <property type="protein sequence ID" value="EMS78742.1"/>
    <property type="molecule type" value="Genomic_DNA"/>
</dbReference>
<reference evidence="4 5" key="1">
    <citation type="journal article" date="2013" name="Genome Announc.">
        <title>Draft Genome Sequence of Desulfotignum phosphitoxidans DSM 13687 Strain FiPS-3.</title>
        <authorList>
            <person name="Poehlein A."/>
            <person name="Daniel R."/>
            <person name="Simeonova D.D."/>
        </authorList>
    </citation>
    <scope>NUCLEOTIDE SEQUENCE [LARGE SCALE GENOMIC DNA]</scope>
    <source>
        <strain evidence="4 5">DSM 13687</strain>
    </source>
</reference>
<dbReference type="Proteomes" id="UP000014216">
    <property type="component" value="Unassembled WGS sequence"/>
</dbReference>
<feature type="domain" description="CobE/GbiG C-terminal" evidence="1">
    <location>
        <begin position="222"/>
        <end position="340"/>
    </location>
</feature>
<dbReference type="InterPro" id="IPR021745">
    <property type="entry name" value="CbiG_mid"/>
</dbReference>
<dbReference type="InterPro" id="IPR002750">
    <property type="entry name" value="CobE/GbiG_C"/>
</dbReference>
<dbReference type="SUPFAM" id="SSF159664">
    <property type="entry name" value="CobE/GbiG C-terminal domain-like"/>
    <property type="match status" value="1"/>
</dbReference>
<organism evidence="4 5">
    <name type="scientific">Desulfotignum phosphitoxidans DSM 13687</name>
    <dbReference type="NCBI Taxonomy" id="1286635"/>
    <lineage>
        <taxon>Bacteria</taxon>
        <taxon>Pseudomonadati</taxon>
        <taxon>Thermodesulfobacteriota</taxon>
        <taxon>Desulfobacteria</taxon>
        <taxon>Desulfobacterales</taxon>
        <taxon>Desulfobacteraceae</taxon>
        <taxon>Desulfotignum</taxon>
    </lineage>
</organism>
<accession>S0G3H3</accession>
<feature type="domain" description="Cobalamin synthesis G N-terminal" evidence="2">
    <location>
        <begin position="53"/>
        <end position="133"/>
    </location>
</feature>
<dbReference type="GO" id="GO:0043779">
    <property type="term" value="F:cobalt-precorrin-5A acetaldehyde-lyase activity"/>
    <property type="evidence" value="ECO:0007669"/>
    <property type="project" value="UniProtKB-EC"/>
</dbReference>
<dbReference type="InterPro" id="IPR036518">
    <property type="entry name" value="CobE/GbiG_C_sf"/>
</dbReference>
<dbReference type="Pfam" id="PF11760">
    <property type="entry name" value="CbiG_N"/>
    <property type="match status" value="1"/>
</dbReference>
<dbReference type="PANTHER" id="PTHR37477">
    <property type="entry name" value="COBALT-PRECORRIN-5A HYDROLASE"/>
    <property type="match status" value="1"/>
</dbReference>
<evidence type="ECO:0000259" key="1">
    <source>
        <dbReference type="Pfam" id="PF01890"/>
    </source>
</evidence>